<evidence type="ECO:0000256" key="4">
    <source>
        <dbReference type="ARBA" id="ARBA00022597"/>
    </source>
</evidence>
<protein>
    <submittedName>
        <fullName evidence="10">PTS system, galactitol-specific IIC component</fullName>
    </submittedName>
</protein>
<evidence type="ECO:0000313" key="11">
    <source>
        <dbReference type="Proteomes" id="UP000027129"/>
    </source>
</evidence>
<dbReference type="PANTHER" id="PTHR37324:SF2">
    <property type="entry name" value="PTS SYSTEM GALACTITOL-SPECIFIC EIIC COMPONENT"/>
    <property type="match status" value="1"/>
</dbReference>
<dbReference type="Proteomes" id="UP000027129">
    <property type="component" value="Unassembled WGS sequence"/>
</dbReference>
<evidence type="ECO:0000313" key="10">
    <source>
        <dbReference type="EMBL" id="KDA45673.1"/>
    </source>
</evidence>
<organism evidence="10 11">
    <name type="scientific">Ligilactobacillus animalis</name>
    <dbReference type="NCBI Taxonomy" id="1605"/>
    <lineage>
        <taxon>Bacteria</taxon>
        <taxon>Bacillati</taxon>
        <taxon>Bacillota</taxon>
        <taxon>Bacilli</taxon>
        <taxon>Lactobacillales</taxon>
        <taxon>Lactobacillaceae</taxon>
        <taxon>Ligilactobacillus</taxon>
    </lineage>
</organism>
<keyword evidence="4" id="KW-0762">Sugar transport</keyword>
<evidence type="ECO:0000256" key="1">
    <source>
        <dbReference type="ARBA" id="ARBA00004651"/>
    </source>
</evidence>
<feature type="transmembrane region" description="Helical" evidence="9">
    <location>
        <begin position="39"/>
        <end position="59"/>
    </location>
</feature>
<comment type="caution">
    <text evidence="10">The sequence shown here is derived from an EMBL/GenBank/DDBJ whole genome shotgun (WGS) entry which is preliminary data.</text>
</comment>
<dbReference type="EMBL" id="JMHU01000014">
    <property type="protein sequence ID" value="KDA45673.1"/>
    <property type="molecule type" value="Genomic_DNA"/>
</dbReference>
<accession>A0ABR4RP10</accession>
<keyword evidence="11" id="KW-1185">Reference proteome</keyword>
<name>A0ABR4RP10_9LACO</name>
<evidence type="ECO:0000256" key="3">
    <source>
        <dbReference type="ARBA" id="ARBA00022475"/>
    </source>
</evidence>
<gene>
    <name evidence="10" type="ORF">Lani381_1298</name>
</gene>
<keyword evidence="5" id="KW-0598">Phosphotransferase system</keyword>
<evidence type="ECO:0000256" key="2">
    <source>
        <dbReference type="ARBA" id="ARBA00022448"/>
    </source>
</evidence>
<feature type="transmembrane region" description="Helical" evidence="9">
    <location>
        <begin position="71"/>
        <end position="91"/>
    </location>
</feature>
<keyword evidence="7 9" id="KW-1133">Transmembrane helix</keyword>
<dbReference type="PANTHER" id="PTHR37324">
    <property type="entry name" value="PTS SYSTEM GALACTITOL-SPECIFIC EIIC COMPONENT"/>
    <property type="match status" value="1"/>
</dbReference>
<evidence type="ECO:0000256" key="8">
    <source>
        <dbReference type="ARBA" id="ARBA00023136"/>
    </source>
</evidence>
<feature type="transmembrane region" description="Helical" evidence="9">
    <location>
        <begin position="97"/>
        <end position="117"/>
    </location>
</feature>
<keyword evidence="6 9" id="KW-0812">Transmembrane</keyword>
<keyword evidence="2" id="KW-0813">Transport</keyword>
<comment type="subcellular location">
    <subcellularLocation>
        <location evidence="1">Cell membrane</location>
        <topology evidence="1">Multi-pass membrane protein</topology>
    </subcellularLocation>
</comment>
<feature type="transmembrane region" description="Helical" evidence="9">
    <location>
        <begin position="7"/>
        <end position="33"/>
    </location>
</feature>
<keyword evidence="3" id="KW-1003">Cell membrane</keyword>
<dbReference type="Pfam" id="PF03611">
    <property type="entry name" value="EIIC-GAT"/>
    <property type="match status" value="1"/>
</dbReference>
<sequence>MEVLKEIVNFVLNLGGPVFVPLIMLIIALVAGLSFKKSFIAAITLGVDFSGMNLVVNYMQEIIAPAGKAMSKALGVTLNAVDAGWTGVAAITWSYKVAFLFFPLLLAINFVMLTFNWTKTLNVNMWNV</sequence>
<dbReference type="InterPro" id="IPR013853">
    <property type="entry name" value="EIIC-GAT"/>
</dbReference>
<evidence type="ECO:0000256" key="7">
    <source>
        <dbReference type="ARBA" id="ARBA00022989"/>
    </source>
</evidence>
<dbReference type="InterPro" id="IPR004703">
    <property type="entry name" value="PTS_sugar-sp_permease"/>
</dbReference>
<keyword evidence="8 9" id="KW-0472">Membrane</keyword>
<evidence type="ECO:0000256" key="5">
    <source>
        <dbReference type="ARBA" id="ARBA00022683"/>
    </source>
</evidence>
<evidence type="ECO:0000256" key="9">
    <source>
        <dbReference type="SAM" id="Phobius"/>
    </source>
</evidence>
<evidence type="ECO:0000256" key="6">
    <source>
        <dbReference type="ARBA" id="ARBA00022692"/>
    </source>
</evidence>
<reference evidence="10 11" key="1">
    <citation type="submission" date="2014-04" db="EMBL/GenBank/DDBJ databases">
        <title>Draft Genome Sequence of Lactobacillus animalis 381-IL-28.</title>
        <authorList>
            <person name="Sturino J.M."/>
            <person name="Rajendran M."/>
            <person name="Altermann E."/>
        </authorList>
    </citation>
    <scope>NUCLEOTIDE SEQUENCE [LARGE SCALE GENOMIC DNA]</scope>
    <source>
        <strain evidence="10 11">381-IL-28</strain>
    </source>
</reference>
<proteinExistence type="predicted"/>